<sequence length="680" mass="75900">MIFLPMPSVALTNPVAQLLDDGNFVIREANSNEFAWQSFDYPTDTHLPGMKIGWDLRTGLNRNLTSWRSDDDPSPGSHQASIDLKGIPQINLWSGSTKKWRTGPWNGAIFSNSGEILTTSGVLFYSISNDDEVCFTYNTTDPEIVVRYMLDPSGVVKRFTWIESAGMWNNFLHYPKSQCEEHSKCGSYGVCDINGWPICSCLPGFMPKSPQGWPLMDVSSGCERVTALDCKNSSDGFMTITLAALPETSNAILYQNISLNECRARCLKICPCTAYAAANISGVGIGCIIWVTELIDMRLSSHAAQDVFVRLAAADLALAPYKHFEEDIRGNGELELIQLQWSTLIEATNNFAKTNIVGKGGFGLVYKGKLTEGLEIAIKRLSGNSSQGVDELKNEVTFIGKLQHRNLVRLLGYCIQGDEKILVYEYMPNGSLDAFLFDKEKRVHLDWQTRFHIIVGIARGLLYLHQDSRLRIIHRDLKASNILLDNEMNPKISDFGLARNFGEHDTMTKTRKVVGTYGYMAPEYALNGVFSVKSDVFSFGVLILEIISGQRNRIFLSEPHLYLLGNAWSLWNEGKVLDLLDPLVGNSFSMTQVMRCVNIGLLCVQEKSEDRPVMSSVVIMLGNDNAPLLEPKAPGFKTIFPTKHNSGSNQNALHSFNTITLTEQQVVHVYFMMIITKYDA</sequence>
<proteinExistence type="predicted"/>
<keyword evidence="2" id="KW-1185">Reference proteome</keyword>
<reference evidence="2" key="1">
    <citation type="journal article" date="2022" name="Nat. Commun.">
        <title>Chromosome evolution and the genetic basis of agronomically important traits in greater yam.</title>
        <authorList>
            <person name="Bredeson J.V."/>
            <person name="Lyons J.B."/>
            <person name="Oniyinde I.O."/>
            <person name="Okereke N.R."/>
            <person name="Kolade O."/>
            <person name="Nnabue I."/>
            <person name="Nwadili C.O."/>
            <person name="Hribova E."/>
            <person name="Parker M."/>
            <person name="Nwogha J."/>
            <person name="Shu S."/>
            <person name="Carlson J."/>
            <person name="Kariba R."/>
            <person name="Muthemba S."/>
            <person name="Knop K."/>
            <person name="Barton G.J."/>
            <person name="Sherwood A.V."/>
            <person name="Lopez-Montes A."/>
            <person name="Asiedu R."/>
            <person name="Jamnadass R."/>
            <person name="Muchugi A."/>
            <person name="Goodstein D."/>
            <person name="Egesi C.N."/>
            <person name="Featherston J."/>
            <person name="Asfaw A."/>
            <person name="Simpson G.G."/>
            <person name="Dolezel J."/>
            <person name="Hendre P.S."/>
            <person name="Van Deynze A."/>
            <person name="Kumar P.L."/>
            <person name="Obidiegwu J.E."/>
            <person name="Bhattacharjee R."/>
            <person name="Rokhsar D.S."/>
        </authorList>
    </citation>
    <scope>NUCLEOTIDE SEQUENCE [LARGE SCALE GENOMIC DNA]</scope>
    <source>
        <strain evidence="2">cv. TDa95/00328</strain>
    </source>
</reference>
<dbReference type="Proteomes" id="UP000827976">
    <property type="component" value="Chromosome 15"/>
</dbReference>
<dbReference type="EC" id="2.7.11.1" evidence="1"/>
<protein>
    <submittedName>
        <fullName evidence="1">Non-specific serine/threonine protein kinase protein</fullName>
        <ecNumber evidence="1">2.7.11.1</ecNumber>
    </submittedName>
</protein>
<gene>
    <name evidence="1" type="ORF">IHE45_15G018600</name>
</gene>
<name>A0ACB7UK60_DIOAL</name>
<keyword evidence="1" id="KW-0723">Serine/threonine-protein kinase</keyword>
<dbReference type="EMBL" id="CM037025">
    <property type="protein sequence ID" value="KAH7660810.1"/>
    <property type="molecule type" value="Genomic_DNA"/>
</dbReference>
<evidence type="ECO:0000313" key="1">
    <source>
        <dbReference type="EMBL" id="KAH7660810.1"/>
    </source>
</evidence>
<comment type="caution">
    <text evidence="1">The sequence shown here is derived from an EMBL/GenBank/DDBJ whole genome shotgun (WGS) entry which is preliminary data.</text>
</comment>
<evidence type="ECO:0000313" key="2">
    <source>
        <dbReference type="Proteomes" id="UP000827976"/>
    </source>
</evidence>
<keyword evidence="1" id="KW-0418">Kinase</keyword>
<accession>A0ACB7UK60</accession>
<organism evidence="1 2">
    <name type="scientific">Dioscorea alata</name>
    <name type="common">Purple yam</name>
    <dbReference type="NCBI Taxonomy" id="55571"/>
    <lineage>
        <taxon>Eukaryota</taxon>
        <taxon>Viridiplantae</taxon>
        <taxon>Streptophyta</taxon>
        <taxon>Embryophyta</taxon>
        <taxon>Tracheophyta</taxon>
        <taxon>Spermatophyta</taxon>
        <taxon>Magnoliopsida</taxon>
        <taxon>Liliopsida</taxon>
        <taxon>Dioscoreales</taxon>
        <taxon>Dioscoreaceae</taxon>
        <taxon>Dioscorea</taxon>
    </lineage>
</organism>
<keyword evidence="1" id="KW-0808">Transferase</keyword>